<evidence type="ECO:0000313" key="6">
    <source>
        <dbReference type="EMBL" id="WOH03849.1"/>
    </source>
</evidence>
<sequence>MQKTRNKKLLCGGKLLHVRCTAHIFNLMVQDGLSKIKHIIQDIRDSVNFLNILEARLNLFAEIVQQLQVSHRMLILDCKTKWNSTFMMLSTTIKFKDVFPRYQEREPSYY</sequence>
<name>A0AAF0XBF7_DAUCS</name>
<keyword evidence="7" id="KW-1185">Reference proteome</keyword>
<dbReference type="PANTHER" id="PTHR46481">
    <property type="entry name" value="ZINC FINGER BED DOMAIN-CONTAINING PROTEIN 4"/>
    <property type="match status" value="1"/>
</dbReference>
<evidence type="ECO:0000256" key="1">
    <source>
        <dbReference type="ARBA" id="ARBA00004123"/>
    </source>
</evidence>
<evidence type="ECO:0000256" key="3">
    <source>
        <dbReference type="ARBA" id="ARBA00022771"/>
    </source>
</evidence>
<dbReference type="Proteomes" id="UP000077755">
    <property type="component" value="Chromosome 6"/>
</dbReference>
<keyword evidence="2" id="KW-0479">Metal-binding</keyword>
<keyword evidence="3" id="KW-0863">Zinc-finger</keyword>
<evidence type="ECO:0000256" key="2">
    <source>
        <dbReference type="ARBA" id="ARBA00022723"/>
    </source>
</evidence>
<reference evidence="6" key="2">
    <citation type="submission" date="2022-03" db="EMBL/GenBank/DDBJ databases">
        <title>Draft title - Genomic analysis of global carrot germplasm unveils the trajectory of domestication and the origin of high carotenoid orange carrot.</title>
        <authorList>
            <person name="Iorizzo M."/>
            <person name="Ellison S."/>
            <person name="Senalik D."/>
            <person name="Macko-Podgorni A."/>
            <person name="Grzebelus D."/>
            <person name="Bostan H."/>
            <person name="Rolling W."/>
            <person name="Curaba J."/>
            <person name="Simon P."/>
        </authorList>
    </citation>
    <scope>NUCLEOTIDE SEQUENCE</scope>
    <source>
        <tissue evidence="6">Leaf</tissue>
    </source>
</reference>
<protein>
    <recommendedName>
        <fullName evidence="8">hAT-like transposase RNase-H fold domain-containing protein</fullName>
    </recommendedName>
</protein>
<organism evidence="6 7">
    <name type="scientific">Daucus carota subsp. sativus</name>
    <name type="common">Carrot</name>
    <dbReference type="NCBI Taxonomy" id="79200"/>
    <lineage>
        <taxon>Eukaryota</taxon>
        <taxon>Viridiplantae</taxon>
        <taxon>Streptophyta</taxon>
        <taxon>Embryophyta</taxon>
        <taxon>Tracheophyta</taxon>
        <taxon>Spermatophyta</taxon>
        <taxon>Magnoliopsida</taxon>
        <taxon>eudicotyledons</taxon>
        <taxon>Gunneridae</taxon>
        <taxon>Pentapetalae</taxon>
        <taxon>asterids</taxon>
        <taxon>campanulids</taxon>
        <taxon>Apiales</taxon>
        <taxon>Apiaceae</taxon>
        <taxon>Apioideae</taxon>
        <taxon>Scandiceae</taxon>
        <taxon>Daucinae</taxon>
        <taxon>Daucus</taxon>
        <taxon>Daucus sect. Daucus</taxon>
    </lineage>
</organism>
<dbReference type="GO" id="GO:0005634">
    <property type="term" value="C:nucleus"/>
    <property type="evidence" value="ECO:0007669"/>
    <property type="project" value="UniProtKB-SubCell"/>
</dbReference>
<evidence type="ECO:0008006" key="8">
    <source>
        <dbReference type="Google" id="ProtNLM"/>
    </source>
</evidence>
<gene>
    <name evidence="6" type="ORF">DCAR_0623249</name>
</gene>
<dbReference type="EMBL" id="CP093348">
    <property type="protein sequence ID" value="WOH03849.1"/>
    <property type="molecule type" value="Genomic_DNA"/>
</dbReference>
<dbReference type="GO" id="GO:0008270">
    <property type="term" value="F:zinc ion binding"/>
    <property type="evidence" value="ECO:0007669"/>
    <property type="project" value="UniProtKB-KW"/>
</dbReference>
<dbReference type="SUPFAM" id="SSF53098">
    <property type="entry name" value="Ribonuclease H-like"/>
    <property type="match status" value="1"/>
</dbReference>
<proteinExistence type="predicted"/>
<comment type="subcellular location">
    <subcellularLocation>
        <location evidence="1">Nucleus</location>
    </subcellularLocation>
</comment>
<accession>A0AAF0XBF7</accession>
<dbReference type="InterPro" id="IPR052035">
    <property type="entry name" value="ZnF_BED_domain_contain"/>
</dbReference>
<keyword evidence="5" id="KW-0539">Nucleus</keyword>
<evidence type="ECO:0000256" key="5">
    <source>
        <dbReference type="ARBA" id="ARBA00023242"/>
    </source>
</evidence>
<evidence type="ECO:0000256" key="4">
    <source>
        <dbReference type="ARBA" id="ARBA00022833"/>
    </source>
</evidence>
<dbReference type="InterPro" id="IPR012337">
    <property type="entry name" value="RNaseH-like_sf"/>
</dbReference>
<evidence type="ECO:0000313" key="7">
    <source>
        <dbReference type="Proteomes" id="UP000077755"/>
    </source>
</evidence>
<reference evidence="6" key="1">
    <citation type="journal article" date="2016" name="Nat. Genet.">
        <title>A high-quality carrot genome assembly provides new insights into carotenoid accumulation and asterid genome evolution.</title>
        <authorList>
            <person name="Iorizzo M."/>
            <person name="Ellison S."/>
            <person name="Senalik D."/>
            <person name="Zeng P."/>
            <person name="Satapoomin P."/>
            <person name="Huang J."/>
            <person name="Bowman M."/>
            <person name="Iovene M."/>
            <person name="Sanseverino W."/>
            <person name="Cavagnaro P."/>
            <person name="Yildiz M."/>
            <person name="Macko-Podgorni A."/>
            <person name="Moranska E."/>
            <person name="Grzebelus E."/>
            <person name="Grzebelus D."/>
            <person name="Ashrafi H."/>
            <person name="Zheng Z."/>
            <person name="Cheng S."/>
            <person name="Spooner D."/>
            <person name="Van Deynze A."/>
            <person name="Simon P."/>
        </authorList>
    </citation>
    <scope>NUCLEOTIDE SEQUENCE</scope>
    <source>
        <tissue evidence="6">Leaf</tissue>
    </source>
</reference>
<dbReference type="AlphaFoldDB" id="A0AAF0XBF7"/>
<dbReference type="PANTHER" id="PTHR46481:SF10">
    <property type="entry name" value="ZINC FINGER BED DOMAIN-CONTAINING PROTEIN 39"/>
    <property type="match status" value="1"/>
</dbReference>
<keyword evidence="4" id="KW-0862">Zinc</keyword>